<feature type="transmembrane region" description="Helical" evidence="1">
    <location>
        <begin position="20"/>
        <end position="39"/>
    </location>
</feature>
<keyword evidence="1" id="KW-0812">Transmembrane</keyword>
<gene>
    <name evidence="2" type="ORF">JCM19231_2291</name>
</gene>
<name>A0A0B8NQ52_9VIBR</name>
<protein>
    <submittedName>
        <fullName evidence="2">Na+-driven multidrug efflux pump</fullName>
    </submittedName>
</protein>
<proteinExistence type="predicted"/>
<keyword evidence="1" id="KW-0472">Membrane</keyword>
<comment type="caution">
    <text evidence="2">The sequence shown here is derived from an EMBL/GenBank/DDBJ whole genome shotgun (WGS) entry which is preliminary data.</text>
</comment>
<organism evidence="2 3">
    <name type="scientific">Vibrio ishigakensis</name>
    <dbReference type="NCBI Taxonomy" id="1481914"/>
    <lineage>
        <taxon>Bacteria</taxon>
        <taxon>Pseudomonadati</taxon>
        <taxon>Pseudomonadota</taxon>
        <taxon>Gammaproteobacteria</taxon>
        <taxon>Vibrionales</taxon>
        <taxon>Vibrionaceae</taxon>
        <taxon>Vibrio</taxon>
    </lineage>
</organism>
<dbReference type="AlphaFoldDB" id="A0A0B8NQ52"/>
<sequence length="66" mass="7006">MSVVFSTIMRSHGYSRSPMVVNLIFGILNVIGNYCVLYSPFGLPVYGVPGVATVTVVSQLLGAISL</sequence>
<keyword evidence="1" id="KW-1133">Transmembrane helix</keyword>
<dbReference type="Proteomes" id="UP000031671">
    <property type="component" value="Unassembled WGS sequence"/>
</dbReference>
<dbReference type="InterPro" id="IPR047135">
    <property type="entry name" value="YsiQ"/>
</dbReference>
<evidence type="ECO:0000313" key="3">
    <source>
        <dbReference type="Proteomes" id="UP000031671"/>
    </source>
</evidence>
<reference evidence="2 3" key="1">
    <citation type="submission" date="2015-01" db="EMBL/GenBank/DDBJ databases">
        <title>Vibrio sp. C1 JCM 19231 whole genome shotgun sequence.</title>
        <authorList>
            <person name="Sawabe T."/>
            <person name="Meirelles P."/>
            <person name="Feng G."/>
            <person name="Sayaka M."/>
            <person name="Hattori M."/>
            <person name="Ohkuma M."/>
        </authorList>
    </citation>
    <scope>NUCLEOTIDE SEQUENCE [LARGE SCALE GENOMIC DNA]</scope>
    <source>
        <strain evidence="3">JCM 19231</strain>
    </source>
</reference>
<dbReference type="EMBL" id="BBRZ01000003">
    <property type="protein sequence ID" value="GAM54402.1"/>
    <property type="molecule type" value="Genomic_DNA"/>
</dbReference>
<accession>A0A0B8NQ52</accession>
<dbReference type="PANTHER" id="PTHR42925">
    <property type="entry name" value="MULTIDRUG AND TOXIN EFFLUX PROTEIN MATE FAMILY"/>
    <property type="match status" value="1"/>
</dbReference>
<reference evidence="2 3" key="2">
    <citation type="submission" date="2015-01" db="EMBL/GenBank/DDBJ databases">
        <authorList>
            <consortium name="NBRP consortium"/>
            <person name="Sawabe T."/>
            <person name="Meirelles P."/>
            <person name="Feng G."/>
            <person name="Sayaka M."/>
            <person name="Hattori M."/>
            <person name="Ohkuma M."/>
        </authorList>
    </citation>
    <scope>NUCLEOTIDE SEQUENCE [LARGE SCALE GENOMIC DNA]</scope>
    <source>
        <strain evidence="3">JCM 19231</strain>
    </source>
</reference>
<dbReference type="PANTHER" id="PTHR42925:SF1">
    <property type="entry name" value="VIRULENCE FACTOR MVIN"/>
    <property type="match status" value="1"/>
</dbReference>
<evidence type="ECO:0000256" key="1">
    <source>
        <dbReference type="SAM" id="Phobius"/>
    </source>
</evidence>
<keyword evidence="3" id="KW-1185">Reference proteome</keyword>
<evidence type="ECO:0000313" key="2">
    <source>
        <dbReference type="EMBL" id="GAM54402.1"/>
    </source>
</evidence>